<gene>
    <name evidence="1" type="ORF">OIDMADRAFT_21143</name>
</gene>
<dbReference type="InParanoid" id="A0A0C3GVW8"/>
<reference evidence="2" key="2">
    <citation type="submission" date="2015-01" db="EMBL/GenBank/DDBJ databases">
        <title>Evolutionary Origins and Diversification of the Mycorrhizal Mutualists.</title>
        <authorList>
            <consortium name="DOE Joint Genome Institute"/>
            <consortium name="Mycorrhizal Genomics Consortium"/>
            <person name="Kohler A."/>
            <person name="Kuo A."/>
            <person name="Nagy L.G."/>
            <person name="Floudas D."/>
            <person name="Copeland A."/>
            <person name="Barry K.W."/>
            <person name="Cichocki N."/>
            <person name="Veneault-Fourrey C."/>
            <person name="LaButti K."/>
            <person name="Lindquist E.A."/>
            <person name="Lipzen A."/>
            <person name="Lundell T."/>
            <person name="Morin E."/>
            <person name="Murat C."/>
            <person name="Riley R."/>
            <person name="Ohm R."/>
            <person name="Sun H."/>
            <person name="Tunlid A."/>
            <person name="Henrissat B."/>
            <person name="Grigoriev I.V."/>
            <person name="Hibbett D.S."/>
            <person name="Martin F."/>
        </authorList>
    </citation>
    <scope>NUCLEOTIDE SEQUENCE [LARGE SCALE GENOMIC DNA]</scope>
    <source>
        <strain evidence="2">Zn</strain>
    </source>
</reference>
<dbReference type="EMBL" id="KN832887">
    <property type="protein sequence ID" value="KIM95429.1"/>
    <property type="molecule type" value="Genomic_DNA"/>
</dbReference>
<keyword evidence="2" id="KW-1185">Reference proteome</keyword>
<protein>
    <submittedName>
        <fullName evidence="1">Uncharacterized protein</fullName>
    </submittedName>
</protein>
<reference evidence="1 2" key="1">
    <citation type="submission" date="2014-04" db="EMBL/GenBank/DDBJ databases">
        <authorList>
            <consortium name="DOE Joint Genome Institute"/>
            <person name="Kuo A."/>
            <person name="Martino E."/>
            <person name="Perotto S."/>
            <person name="Kohler A."/>
            <person name="Nagy L.G."/>
            <person name="Floudas D."/>
            <person name="Copeland A."/>
            <person name="Barry K.W."/>
            <person name="Cichocki N."/>
            <person name="Veneault-Fourrey C."/>
            <person name="LaButti K."/>
            <person name="Lindquist E.A."/>
            <person name="Lipzen A."/>
            <person name="Lundell T."/>
            <person name="Morin E."/>
            <person name="Murat C."/>
            <person name="Sun H."/>
            <person name="Tunlid A."/>
            <person name="Henrissat B."/>
            <person name="Grigoriev I.V."/>
            <person name="Hibbett D.S."/>
            <person name="Martin F."/>
            <person name="Nordberg H.P."/>
            <person name="Cantor M.N."/>
            <person name="Hua S.X."/>
        </authorList>
    </citation>
    <scope>NUCLEOTIDE SEQUENCE [LARGE SCALE GENOMIC DNA]</scope>
    <source>
        <strain evidence="1 2">Zn</strain>
    </source>
</reference>
<evidence type="ECO:0000313" key="2">
    <source>
        <dbReference type="Proteomes" id="UP000054321"/>
    </source>
</evidence>
<evidence type="ECO:0000313" key="1">
    <source>
        <dbReference type="EMBL" id="KIM95429.1"/>
    </source>
</evidence>
<dbReference type="HOGENOM" id="CLU_3032981_0_0_1"/>
<proteinExistence type="predicted"/>
<sequence length="55" mass="6161">MVDEIGQPRDPNVGSAGQIGRYDNLFTSCELRYIPTRFFGLNCVNIELSLLLNSI</sequence>
<dbReference type="Proteomes" id="UP000054321">
    <property type="component" value="Unassembled WGS sequence"/>
</dbReference>
<name>A0A0C3GVW8_OIDMZ</name>
<dbReference type="AlphaFoldDB" id="A0A0C3GVW8"/>
<accession>A0A0C3GVW8</accession>
<organism evidence="1 2">
    <name type="scientific">Oidiodendron maius (strain Zn)</name>
    <dbReference type="NCBI Taxonomy" id="913774"/>
    <lineage>
        <taxon>Eukaryota</taxon>
        <taxon>Fungi</taxon>
        <taxon>Dikarya</taxon>
        <taxon>Ascomycota</taxon>
        <taxon>Pezizomycotina</taxon>
        <taxon>Leotiomycetes</taxon>
        <taxon>Leotiomycetes incertae sedis</taxon>
        <taxon>Myxotrichaceae</taxon>
        <taxon>Oidiodendron</taxon>
    </lineage>
</organism>